<name>A0A421B273_9PSEU</name>
<gene>
    <name evidence="2" type="ORF">CLV68_3004</name>
</gene>
<dbReference type="InterPro" id="IPR011009">
    <property type="entry name" value="Kinase-like_dom_sf"/>
</dbReference>
<feature type="domain" description="Aminoglycoside phosphotransferase" evidence="1">
    <location>
        <begin position="42"/>
        <end position="240"/>
    </location>
</feature>
<organism evidence="2 3">
    <name type="scientific">Actinokineospora cianjurensis</name>
    <dbReference type="NCBI Taxonomy" id="585224"/>
    <lineage>
        <taxon>Bacteria</taxon>
        <taxon>Bacillati</taxon>
        <taxon>Actinomycetota</taxon>
        <taxon>Actinomycetes</taxon>
        <taxon>Pseudonocardiales</taxon>
        <taxon>Pseudonocardiaceae</taxon>
        <taxon>Actinokineospora</taxon>
    </lineage>
</organism>
<protein>
    <submittedName>
        <fullName evidence="2">Phosphotransferase family enzyme</fullName>
    </submittedName>
</protein>
<keyword evidence="2" id="KW-0808">Transferase</keyword>
<sequence length="296" mass="32896">MTGDSEVIRAALQRACAHLTLDAVGATLVHSGENTIFALPSRVIARVSRPGQVAAARREVAVAQWMLEAAIPAVRPLEDLDHPVVVGDRAVTFWHELPPHRHGQPAEIAQALQRLHNAKPPEEPRLGEIDPFVRLPERIQAAITLTPDDRAWLDTRLDELTRRWAKRPAGDPLCVVHGDAWSGNVVATDSHVLFLDLERTALGPPEWDLVHTALQRHSLGKIPASDYTTFCETYGRDVTEWAGYPLLRDIRELRMTTMAAQVAANHPDIEQQANHRIECLQGKHGPRPWSGWSPVT</sequence>
<dbReference type="Gene3D" id="3.90.1200.10">
    <property type="match status" value="1"/>
</dbReference>
<dbReference type="InterPro" id="IPR002575">
    <property type="entry name" value="Aminoglycoside_PTrfase"/>
</dbReference>
<accession>A0A421B273</accession>
<comment type="caution">
    <text evidence="2">The sequence shown here is derived from an EMBL/GenBank/DDBJ whole genome shotgun (WGS) entry which is preliminary data.</text>
</comment>
<dbReference type="GO" id="GO:0016740">
    <property type="term" value="F:transferase activity"/>
    <property type="evidence" value="ECO:0007669"/>
    <property type="project" value="UniProtKB-KW"/>
</dbReference>
<dbReference type="PANTHER" id="PTHR21310">
    <property type="entry name" value="AMINOGLYCOSIDE PHOSPHOTRANSFERASE-RELATED-RELATED"/>
    <property type="match status" value="1"/>
</dbReference>
<dbReference type="SUPFAM" id="SSF56112">
    <property type="entry name" value="Protein kinase-like (PK-like)"/>
    <property type="match status" value="1"/>
</dbReference>
<dbReference type="AlphaFoldDB" id="A0A421B273"/>
<evidence type="ECO:0000313" key="2">
    <source>
        <dbReference type="EMBL" id="RLK58536.1"/>
    </source>
</evidence>
<dbReference type="EMBL" id="RCDD01000002">
    <property type="protein sequence ID" value="RLK58536.1"/>
    <property type="molecule type" value="Genomic_DNA"/>
</dbReference>
<reference evidence="2 3" key="1">
    <citation type="submission" date="2018-10" db="EMBL/GenBank/DDBJ databases">
        <title>Genomic Encyclopedia of Archaeal and Bacterial Type Strains, Phase II (KMG-II): from individual species to whole genera.</title>
        <authorList>
            <person name="Goeker M."/>
        </authorList>
    </citation>
    <scope>NUCLEOTIDE SEQUENCE [LARGE SCALE GENOMIC DNA]</scope>
    <source>
        <strain evidence="2 3">DSM 45657</strain>
    </source>
</reference>
<dbReference type="Pfam" id="PF01636">
    <property type="entry name" value="APH"/>
    <property type="match status" value="1"/>
</dbReference>
<dbReference type="OrthoDB" id="3723194at2"/>
<dbReference type="Proteomes" id="UP000282454">
    <property type="component" value="Unassembled WGS sequence"/>
</dbReference>
<proteinExistence type="predicted"/>
<evidence type="ECO:0000259" key="1">
    <source>
        <dbReference type="Pfam" id="PF01636"/>
    </source>
</evidence>
<evidence type="ECO:0000313" key="3">
    <source>
        <dbReference type="Proteomes" id="UP000282454"/>
    </source>
</evidence>
<keyword evidence="3" id="KW-1185">Reference proteome</keyword>
<dbReference type="RefSeq" id="WP_121391258.1">
    <property type="nucleotide sequence ID" value="NZ_RCDD01000002.1"/>
</dbReference>
<dbReference type="PANTHER" id="PTHR21310:SF40">
    <property type="entry name" value="AMINOGLYCOSIDE PHOSPHOTRANSFERASE DOMAIN-CONTAINING PROTEIN-RELATED"/>
    <property type="match status" value="1"/>
</dbReference>
<dbReference type="InterPro" id="IPR051678">
    <property type="entry name" value="AGP_Transferase"/>
</dbReference>